<gene>
    <name evidence="9" type="ORF">Cni_G27858</name>
</gene>
<organism evidence="9 10">
    <name type="scientific">Canna indica</name>
    <name type="common">Indian-shot</name>
    <dbReference type="NCBI Taxonomy" id="4628"/>
    <lineage>
        <taxon>Eukaryota</taxon>
        <taxon>Viridiplantae</taxon>
        <taxon>Streptophyta</taxon>
        <taxon>Embryophyta</taxon>
        <taxon>Tracheophyta</taxon>
        <taxon>Spermatophyta</taxon>
        <taxon>Magnoliopsida</taxon>
        <taxon>Liliopsida</taxon>
        <taxon>Zingiberales</taxon>
        <taxon>Cannaceae</taxon>
        <taxon>Canna</taxon>
    </lineage>
</organism>
<protein>
    <submittedName>
        <fullName evidence="9">WRKY transcription factor 4</fullName>
    </submittedName>
</protein>
<dbReference type="SUPFAM" id="SSF118290">
    <property type="entry name" value="WRKY DNA-binding domain"/>
    <property type="match status" value="2"/>
</dbReference>
<evidence type="ECO:0000313" key="10">
    <source>
        <dbReference type="Proteomes" id="UP001327560"/>
    </source>
</evidence>
<feature type="compositionally biased region" description="Basic and acidic residues" evidence="7">
    <location>
        <begin position="280"/>
        <end position="305"/>
    </location>
</feature>
<feature type="compositionally biased region" description="Basic and acidic residues" evidence="7">
    <location>
        <begin position="327"/>
        <end position="338"/>
    </location>
</feature>
<feature type="compositionally biased region" description="Polar residues" evidence="7">
    <location>
        <begin position="306"/>
        <end position="323"/>
    </location>
</feature>
<dbReference type="Proteomes" id="UP001327560">
    <property type="component" value="Chromosome 9"/>
</dbReference>
<evidence type="ECO:0000259" key="8">
    <source>
        <dbReference type="PROSITE" id="PS50811"/>
    </source>
</evidence>
<dbReference type="InterPro" id="IPR036576">
    <property type="entry name" value="WRKY_dom_sf"/>
</dbReference>
<dbReference type="PROSITE" id="PS50811">
    <property type="entry name" value="WRKY"/>
    <property type="match status" value="2"/>
</dbReference>
<keyword evidence="3" id="KW-0805">Transcription regulation</keyword>
<dbReference type="PANTHER" id="PTHR31221">
    <property type="entry name" value="WRKY TRANSCRIPTION FACTOR PROTEIN 1-RELATED"/>
    <property type="match status" value="1"/>
</dbReference>
<evidence type="ECO:0000256" key="1">
    <source>
        <dbReference type="ARBA" id="ARBA00004123"/>
    </source>
</evidence>
<keyword evidence="5" id="KW-0804">Transcription</keyword>
<feature type="region of interest" description="Disordered" evidence="7">
    <location>
        <begin position="413"/>
        <end position="513"/>
    </location>
</feature>
<dbReference type="Gene3D" id="2.20.25.80">
    <property type="entry name" value="WRKY domain"/>
    <property type="match status" value="2"/>
</dbReference>
<keyword evidence="10" id="KW-1185">Reference proteome</keyword>
<feature type="compositionally biased region" description="Polar residues" evidence="7">
    <location>
        <begin position="422"/>
        <end position="437"/>
    </location>
</feature>
<dbReference type="Pfam" id="PF03106">
    <property type="entry name" value="WRKY"/>
    <property type="match status" value="2"/>
</dbReference>
<name>A0AAQ3L6C3_9LILI</name>
<evidence type="ECO:0000256" key="2">
    <source>
        <dbReference type="ARBA" id="ARBA00022737"/>
    </source>
</evidence>
<dbReference type="GO" id="GO:0005634">
    <property type="term" value="C:nucleus"/>
    <property type="evidence" value="ECO:0007669"/>
    <property type="project" value="UniProtKB-SubCell"/>
</dbReference>
<keyword evidence="4" id="KW-0238">DNA-binding</keyword>
<keyword evidence="2" id="KW-0677">Repeat</keyword>
<feature type="compositionally biased region" description="Low complexity" evidence="7">
    <location>
        <begin position="37"/>
        <end position="51"/>
    </location>
</feature>
<feature type="domain" description="WRKY" evidence="8">
    <location>
        <begin position="158"/>
        <end position="222"/>
    </location>
</feature>
<accession>A0AAQ3L6C3</accession>
<dbReference type="AlphaFoldDB" id="A0AAQ3L6C3"/>
<feature type="compositionally biased region" description="Basic and acidic residues" evidence="7">
    <location>
        <begin position="215"/>
        <end position="232"/>
    </location>
</feature>
<comment type="subcellular location">
    <subcellularLocation>
        <location evidence="1">Nucleus</location>
    </subcellularLocation>
</comment>
<evidence type="ECO:0000256" key="3">
    <source>
        <dbReference type="ARBA" id="ARBA00023015"/>
    </source>
</evidence>
<evidence type="ECO:0000256" key="5">
    <source>
        <dbReference type="ARBA" id="ARBA00023163"/>
    </source>
</evidence>
<feature type="domain" description="WRKY" evidence="8">
    <location>
        <begin position="360"/>
        <end position="420"/>
    </location>
</feature>
<keyword evidence="6" id="KW-0539">Nucleus</keyword>
<dbReference type="SMART" id="SM00774">
    <property type="entry name" value="WRKY"/>
    <property type="match status" value="2"/>
</dbReference>
<feature type="compositionally biased region" description="Polar residues" evidence="7">
    <location>
        <begin position="146"/>
        <end position="165"/>
    </location>
</feature>
<evidence type="ECO:0000313" key="9">
    <source>
        <dbReference type="EMBL" id="WOL19061.1"/>
    </source>
</evidence>
<feature type="region of interest" description="Disordered" evidence="7">
    <location>
        <begin position="1"/>
        <end position="77"/>
    </location>
</feature>
<dbReference type="GO" id="GO:0043565">
    <property type="term" value="F:sequence-specific DNA binding"/>
    <property type="evidence" value="ECO:0007669"/>
    <property type="project" value="InterPro"/>
</dbReference>
<feature type="region of interest" description="Disordered" evidence="7">
    <location>
        <begin position="146"/>
        <end position="167"/>
    </location>
</feature>
<proteinExistence type="predicted"/>
<reference evidence="9 10" key="1">
    <citation type="submission" date="2023-10" db="EMBL/GenBank/DDBJ databases">
        <title>Chromosome-scale genome assembly provides insights into flower coloration mechanisms of Canna indica.</title>
        <authorList>
            <person name="Li C."/>
        </authorList>
    </citation>
    <scope>NUCLEOTIDE SEQUENCE [LARGE SCALE GENOMIC DNA]</scope>
    <source>
        <tissue evidence="9">Flower</tissue>
    </source>
</reference>
<dbReference type="GO" id="GO:0003700">
    <property type="term" value="F:DNA-binding transcription factor activity"/>
    <property type="evidence" value="ECO:0007669"/>
    <property type="project" value="InterPro"/>
</dbReference>
<feature type="compositionally biased region" description="Polar residues" evidence="7">
    <location>
        <begin position="250"/>
        <end position="260"/>
    </location>
</feature>
<dbReference type="InterPro" id="IPR003657">
    <property type="entry name" value="WRKY_dom"/>
</dbReference>
<dbReference type="FunFam" id="2.20.25.80:FF:000006">
    <property type="entry name" value="WRKY transcription factor"/>
    <property type="match status" value="2"/>
</dbReference>
<dbReference type="InterPro" id="IPR044810">
    <property type="entry name" value="WRKY_plant"/>
</dbReference>
<sequence length="513" mass="55419">MKEEGESSAAPAEKPSGEGRGASPPLDSDESHRPDLGSDATAAGKAGGASTVQEDKAEISQPLAEATTSPSGSSLPSPIVTVPVVAVPYIYAPAALIKSPGFTGQFAMTHQTVLATVTAQAQLQVQAAHSPSELTTTTLSQHVLPTGRSESFQQMSPGTETNSGDAYSWRKYGQKQVKNTESSRSYYRCANSNCSAKKKVERSPDGKIIEVIYSSKHEHDPPQKNRNTREKGTQFVGPSIGNESSDHLSNEPNESDPSASKSEHKSGNAIPEQPLSCSSDLERDSGIKTNRDPVEEPDPKRRLTENSKGSSTSIDENTKSSTVLIDESSKSSRTPIDDSFKSCKTVREYIVQNEMNARNLSDGYRWRKYGQKLVKGNPNPRSYYRCTHEGCPVRKHVERASHDANSLLITYEGKHNHDQPTPKYTSDQQLPTESSATGKEVSLSSSLLEKNSGKDSNPDGMVEELADDKTSEVGGRPTQSLTTIKDGSERTNPDGMRNPLLNENPAAVPVENS</sequence>
<feature type="region of interest" description="Disordered" evidence="7">
    <location>
        <begin position="213"/>
        <end position="338"/>
    </location>
</feature>
<dbReference type="EMBL" id="CP136898">
    <property type="protein sequence ID" value="WOL19061.1"/>
    <property type="molecule type" value="Genomic_DNA"/>
</dbReference>
<evidence type="ECO:0000256" key="7">
    <source>
        <dbReference type="SAM" id="MobiDB-lite"/>
    </source>
</evidence>
<dbReference type="PANTHER" id="PTHR31221:SF309">
    <property type="entry name" value="WRKY TRANSCRIPTION FACTOR 32-RELATED"/>
    <property type="match status" value="1"/>
</dbReference>
<evidence type="ECO:0000256" key="4">
    <source>
        <dbReference type="ARBA" id="ARBA00023125"/>
    </source>
</evidence>
<evidence type="ECO:0000256" key="6">
    <source>
        <dbReference type="ARBA" id="ARBA00023242"/>
    </source>
</evidence>